<keyword evidence="1 9" id="KW-0547">Nucleotide-binding</keyword>
<dbReference type="EMBL" id="BAABRV010000005">
    <property type="protein sequence ID" value="GAA5534091.1"/>
    <property type="molecule type" value="Genomic_DNA"/>
</dbReference>
<dbReference type="Gene3D" id="3.40.50.300">
    <property type="entry name" value="P-loop containing nucleotide triphosphate hydrolases"/>
    <property type="match status" value="2"/>
</dbReference>
<dbReference type="Pfam" id="PF13361">
    <property type="entry name" value="UvrD_C"/>
    <property type="match status" value="1"/>
</dbReference>
<evidence type="ECO:0000256" key="1">
    <source>
        <dbReference type="ARBA" id="ARBA00022741"/>
    </source>
</evidence>
<evidence type="ECO:0000259" key="10">
    <source>
        <dbReference type="PROSITE" id="PS51198"/>
    </source>
</evidence>
<organism evidence="11 12">
    <name type="scientific">Deinococcus aluminii</name>
    <dbReference type="NCBI Taxonomy" id="1656885"/>
    <lineage>
        <taxon>Bacteria</taxon>
        <taxon>Thermotogati</taxon>
        <taxon>Deinococcota</taxon>
        <taxon>Deinococci</taxon>
        <taxon>Deinococcales</taxon>
        <taxon>Deinococcaceae</taxon>
        <taxon>Deinococcus</taxon>
    </lineage>
</organism>
<evidence type="ECO:0000256" key="9">
    <source>
        <dbReference type="PROSITE-ProRule" id="PRU00560"/>
    </source>
</evidence>
<comment type="catalytic activity">
    <reaction evidence="6">
        <text>Couples ATP hydrolysis with the unwinding of duplex DNA by translocating in the 3'-5' direction.</text>
        <dbReference type="EC" id="5.6.2.4"/>
    </reaction>
</comment>
<dbReference type="PANTHER" id="PTHR11070:SF2">
    <property type="entry name" value="ATP-DEPENDENT DNA HELICASE SRS2"/>
    <property type="match status" value="1"/>
</dbReference>
<dbReference type="SUPFAM" id="SSF52540">
    <property type="entry name" value="P-loop containing nucleoside triphosphate hydrolases"/>
    <property type="match status" value="1"/>
</dbReference>
<name>A0ABP9XFF4_9DEIO</name>
<keyword evidence="5" id="KW-0413">Isomerase</keyword>
<dbReference type="EC" id="5.6.2.4" evidence="7"/>
<reference evidence="11 12" key="1">
    <citation type="submission" date="2024-02" db="EMBL/GenBank/DDBJ databases">
        <title>Deinococcus aluminii NBRC 112889.</title>
        <authorList>
            <person name="Ichikawa N."/>
            <person name="Katano-Makiyama Y."/>
            <person name="Hidaka K."/>
        </authorList>
    </citation>
    <scope>NUCLEOTIDE SEQUENCE [LARGE SCALE GENOMIC DNA]</scope>
    <source>
        <strain evidence="11 12">NBRC 112889</strain>
    </source>
</reference>
<evidence type="ECO:0000256" key="2">
    <source>
        <dbReference type="ARBA" id="ARBA00022801"/>
    </source>
</evidence>
<dbReference type="Gene3D" id="1.10.486.10">
    <property type="entry name" value="PCRA, domain 4"/>
    <property type="match status" value="1"/>
</dbReference>
<keyword evidence="3 9" id="KW-0347">Helicase</keyword>
<evidence type="ECO:0000256" key="5">
    <source>
        <dbReference type="ARBA" id="ARBA00023235"/>
    </source>
</evidence>
<dbReference type="InterPro" id="IPR014017">
    <property type="entry name" value="DNA_helicase_UvrD-like_C"/>
</dbReference>
<gene>
    <name evidence="11" type="primary">rep_3</name>
    <name evidence="11" type="ORF">Dalu01_02499</name>
</gene>
<accession>A0ABP9XFF4</accession>
<evidence type="ECO:0000256" key="3">
    <source>
        <dbReference type="ARBA" id="ARBA00022806"/>
    </source>
</evidence>
<dbReference type="InterPro" id="IPR014016">
    <property type="entry name" value="UvrD-like_ATP-bd"/>
</dbReference>
<evidence type="ECO:0000313" key="11">
    <source>
        <dbReference type="EMBL" id="GAA5534091.1"/>
    </source>
</evidence>
<evidence type="ECO:0000256" key="8">
    <source>
        <dbReference type="ARBA" id="ARBA00048988"/>
    </source>
</evidence>
<proteinExistence type="predicted"/>
<comment type="catalytic activity">
    <reaction evidence="8">
        <text>ATP + H2O = ADP + phosphate + H(+)</text>
        <dbReference type="Rhea" id="RHEA:13065"/>
        <dbReference type="ChEBI" id="CHEBI:15377"/>
        <dbReference type="ChEBI" id="CHEBI:15378"/>
        <dbReference type="ChEBI" id="CHEBI:30616"/>
        <dbReference type="ChEBI" id="CHEBI:43474"/>
        <dbReference type="ChEBI" id="CHEBI:456216"/>
        <dbReference type="EC" id="5.6.2.4"/>
    </reaction>
</comment>
<keyword evidence="4 9" id="KW-0067">ATP-binding</keyword>
<dbReference type="InterPro" id="IPR000212">
    <property type="entry name" value="DNA_helicase_UvrD/REP"/>
</dbReference>
<dbReference type="GO" id="GO:0004386">
    <property type="term" value="F:helicase activity"/>
    <property type="evidence" value="ECO:0007669"/>
    <property type="project" value="UniProtKB-KW"/>
</dbReference>
<keyword evidence="12" id="KW-1185">Reference proteome</keyword>
<dbReference type="Pfam" id="PF13245">
    <property type="entry name" value="AAA_19"/>
    <property type="match status" value="1"/>
</dbReference>
<dbReference type="InterPro" id="IPR027417">
    <property type="entry name" value="P-loop_NTPase"/>
</dbReference>
<evidence type="ECO:0000256" key="6">
    <source>
        <dbReference type="ARBA" id="ARBA00034617"/>
    </source>
</evidence>
<dbReference type="PROSITE" id="PS51198">
    <property type="entry name" value="UVRD_HELICASE_ATP_BIND"/>
    <property type="match status" value="1"/>
</dbReference>
<feature type="domain" description="UvrD-like helicase ATP-binding" evidence="10">
    <location>
        <begin position="29"/>
        <end position="304"/>
    </location>
</feature>
<comment type="caution">
    <text evidence="11">The sequence shown here is derived from an EMBL/GenBank/DDBJ whole genome shotgun (WGS) entry which is preliminary data.</text>
</comment>
<feature type="binding site" evidence="9">
    <location>
        <begin position="50"/>
        <end position="57"/>
    </location>
    <ligand>
        <name>ATP</name>
        <dbReference type="ChEBI" id="CHEBI:30616"/>
    </ligand>
</feature>
<evidence type="ECO:0000256" key="4">
    <source>
        <dbReference type="ARBA" id="ARBA00022840"/>
    </source>
</evidence>
<keyword evidence="2 9" id="KW-0378">Hydrolase</keyword>
<evidence type="ECO:0000313" key="12">
    <source>
        <dbReference type="Proteomes" id="UP001404956"/>
    </source>
</evidence>
<evidence type="ECO:0000256" key="7">
    <source>
        <dbReference type="ARBA" id="ARBA00034808"/>
    </source>
</evidence>
<dbReference type="PANTHER" id="PTHR11070">
    <property type="entry name" value="UVRD / RECB / PCRA DNA HELICASE FAMILY MEMBER"/>
    <property type="match status" value="1"/>
</dbReference>
<dbReference type="Proteomes" id="UP001404956">
    <property type="component" value="Unassembled WGS sequence"/>
</dbReference>
<protein>
    <recommendedName>
        <fullName evidence="7">DNA 3'-5' helicase</fullName>
        <ecNumber evidence="7">5.6.2.4</ecNumber>
    </recommendedName>
</protein>
<dbReference type="RefSeq" id="WP_345455109.1">
    <property type="nucleotide sequence ID" value="NZ_BAABRV010000005.1"/>
</dbReference>
<sequence>MTTPMTLFDHLEHARQGARVVLREKRTPSPYGQAILDDILSGERAITVGATAGSGKTTLLEMIADLIETHDLVPPGDKVGFLAFNQHIVKELRKRIPKTFDIRTVSSLGHLLCKEQMPDLKFEPRKYEDLTRDIVRDSGIPSPAARRELHDRLSACLNLHVGHDLGLSIDLPAWVEAMDAVDAPILGAEEALHRLMLRVLRHGLKLLRDQQVMSFTDQVLAPMTFGWRLGTPYRFLLIDELQDLSRAQLRLLQAATDEGSRIVGVGDANQSLYAFNGADADSMARFTQVFGAVTRPLSITYRCPTRHVTLARPFTDAIEAAPGAPLGSLDDLTGEEFLDLAQPGDLALCRTNAPLIDWCYRLVTQGTPAIVRGRDLAKNLVAFARDAATFDGVKPHRDRVKDSLPLDDIHEQLNAYADFLAARAIRDAEREGKDPGLRIAGIADRLAAIMRVLEAGEARTLGDLTQNIRLLFQGDPERSVVLSTVHRAKGLEAERVFILEPQLLPHPKAQSPQALDAERCLQFVAYTRSKRELYFVDAPESRIPDDLRGRE</sequence>